<feature type="transmembrane region" description="Helical" evidence="13">
    <location>
        <begin position="279"/>
        <end position="305"/>
    </location>
</feature>
<dbReference type="SUPFAM" id="SSF55785">
    <property type="entry name" value="PYP-like sensor domain (PAS domain)"/>
    <property type="match status" value="2"/>
</dbReference>
<dbReference type="InterPro" id="IPR000700">
    <property type="entry name" value="PAS-assoc_C"/>
</dbReference>
<evidence type="ECO:0000256" key="6">
    <source>
        <dbReference type="ARBA" id="ARBA00022679"/>
    </source>
</evidence>
<evidence type="ECO:0000259" key="15">
    <source>
        <dbReference type="PROSITE" id="PS50110"/>
    </source>
</evidence>
<keyword evidence="5 11" id="KW-0597">Phosphoprotein</keyword>
<dbReference type="InterPro" id="IPR011006">
    <property type="entry name" value="CheY-like_superfamily"/>
</dbReference>
<dbReference type="CDD" id="cd00082">
    <property type="entry name" value="HisKA"/>
    <property type="match status" value="1"/>
</dbReference>
<dbReference type="RefSeq" id="WP_255852046.1">
    <property type="nucleotide sequence ID" value="NZ_CP073347.1"/>
</dbReference>
<dbReference type="CDD" id="cd10322">
    <property type="entry name" value="SLC5sbd"/>
    <property type="match status" value="1"/>
</dbReference>
<dbReference type="CDD" id="cd00130">
    <property type="entry name" value="PAS"/>
    <property type="match status" value="2"/>
</dbReference>
<evidence type="ECO:0000256" key="1">
    <source>
        <dbReference type="ARBA" id="ARBA00000085"/>
    </source>
</evidence>
<feature type="transmembrane region" description="Helical" evidence="13">
    <location>
        <begin position="6"/>
        <end position="26"/>
    </location>
</feature>
<dbReference type="SUPFAM" id="SSF52172">
    <property type="entry name" value="CheY-like"/>
    <property type="match status" value="1"/>
</dbReference>
<dbReference type="InterPro" id="IPR036890">
    <property type="entry name" value="HATPase_C_sf"/>
</dbReference>
<dbReference type="InterPro" id="IPR035965">
    <property type="entry name" value="PAS-like_dom_sf"/>
</dbReference>
<dbReference type="SMART" id="SM00448">
    <property type="entry name" value="REC"/>
    <property type="match status" value="1"/>
</dbReference>
<evidence type="ECO:0000256" key="5">
    <source>
        <dbReference type="ARBA" id="ARBA00022553"/>
    </source>
</evidence>
<evidence type="ECO:0000256" key="10">
    <source>
        <dbReference type="ARBA" id="ARBA00023136"/>
    </source>
</evidence>
<dbReference type="CDD" id="cd00156">
    <property type="entry name" value="REC"/>
    <property type="match status" value="1"/>
</dbReference>
<dbReference type="NCBIfam" id="TIGR00229">
    <property type="entry name" value="sensory_box"/>
    <property type="match status" value="1"/>
</dbReference>
<dbReference type="PROSITE" id="PS50110">
    <property type="entry name" value="RESPONSE_REGULATORY"/>
    <property type="match status" value="1"/>
</dbReference>
<feature type="domain" description="Response regulatory" evidence="15">
    <location>
        <begin position="1191"/>
        <end position="1308"/>
    </location>
</feature>
<evidence type="ECO:0000313" key="19">
    <source>
        <dbReference type="Proteomes" id="UP001058461"/>
    </source>
</evidence>
<evidence type="ECO:0000256" key="12">
    <source>
        <dbReference type="SAM" id="Coils"/>
    </source>
</evidence>
<keyword evidence="6" id="KW-0808">Transferase</keyword>
<evidence type="ECO:0000259" key="16">
    <source>
        <dbReference type="PROSITE" id="PS50112"/>
    </source>
</evidence>
<dbReference type="SUPFAM" id="SSF47384">
    <property type="entry name" value="Homodimeric domain of signal transducing histidine kinase"/>
    <property type="match status" value="1"/>
</dbReference>
<feature type="domain" description="Histidine kinase" evidence="14">
    <location>
        <begin position="954"/>
        <end position="1167"/>
    </location>
</feature>
<evidence type="ECO:0000256" key="2">
    <source>
        <dbReference type="ARBA" id="ARBA00004141"/>
    </source>
</evidence>
<dbReference type="SMART" id="SM00388">
    <property type="entry name" value="HisKA"/>
    <property type="match status" value="1"/>
</dbReference>
<comment type="similarity">
    <text evidence="3">Belongs to the sodium:solute symporter (SSF) (TC 2.A.21) family.</text>
</comment>
<dbReference type="Proteomes" id="UP001058461">
    <property type="component" value="Chromosome"/>
</dbReference>
<dbReference type="InterPro" id="IPR000014">
    <property type="entry name" value="PAS"/>
</dbReference>
<feature type="domain" description="PAC" evidence="17">
    <location>
        <begin position="843"/>
        <end position="897"/>
    </location>
</feature>
<evidence type="ECO:0000256" key="13">
    <source>
        <dbReference type="SAM" id="Phobius"/>
    </source>
</evidence>
<dbReference type="SUPFAM" id="SSF55874">
    <property type="entry name" value="ATPase domain of HSP90 chaperone/DNA topoisomerase II/histidine kinase"/>
    <property type="match status" value="1"/>
</dbReference>
<dbReference type="EC" id="2.7.13.3" evidence="4"/>
<dbReference type="Pfam" id="PF00512">
    <property type="entry name" value="HisKA"/>
    <property type="match status" value="1"/>
</dbReference>
<name>A0ABY5HGC0_9GAMM</name>
<sequence length="1322" mass="145575">MFSGWTIILISLAYLGLLFAIAYYGDSTRKGRSYAANPVIYSLSLAVYCSSWTFYGAVGRAASSGWEFLATYLGPVLVFIFGWRILEKMILVSKEQNITSIADFVSSRYGKSQSLAVLVTLIAVLGTIPYIALQLKAVAISYDALAPAASDALSKGNDTALFVALLMAVFAILFGTRHIDATEHHEGMVLAVAFESIIKLTAFISVGLFVTFNVFEGLDDMLFNLANQLSYNENFGSLLKGSFLTETLLACGAVLCLPRQFHVTIVENTDVANLRTARWLFPLYLVALAAFVLPISVAGFMVFGSQSLDTDTFVLMLPLAADYKALATLAFIGGLSASTSMVIVASVTLATMVCNDIVMPLLLRTPRLKLAENKDLGGLLLQVRRITIVCLLLLAYFYYRILGDRGSLASFGLLAFVAAIQFLPAILGGIYWKRGARYGALAGLAGGFSLWIYTLVIPTLIDASLMSDTLLPAVAAAGGWLAPTDLLGLRSSLGLDPLTHGVIWSLAVNLGLYVLVSHYSGSRLVDRIQASAFVDVYSKELQDPSRHYSQVTVGDLQILAERFLGAARVQQAFAGFASQHSEKPPLSGDKATPQLVQFTERLLAGAIGASSARIVLASVLRGKEMQIGDVVTIVDEASKALRFNRSLLQSTIEHVTQGISVVDQQLRLVAWNRRYLEMFKYPEGLICVGRPIEEIFRYNAQQGEYGPGDIEELVTQRMNSQVSHAPHLYERHRPDGTVLEILGNPMPNGGFVTTYADITNHKRTEAALRESEQNVRTYTDNVPILIAYLDPQRRFLFVNKAYADAFGIDRHHVQGLAYEAVLSKAVASSRNHYIEQVLHGQRVRFESVMPSQIPTDSPRYAEVTYIPHFDGEHQVVGYFTLYQDITERRIAEMALKETNETLEERVRDRTQALSTVNRELRKENTIRALIEDELRQAKAEAEAANLGKTRFLAAASHDLLQPLNAARLFTSALAQQSHDQSTHQLVENLDSSLKAAEELITTLLDISKLDAGALVANVTDFSISTMLTNLSTEFSLLAAEKQLQLHWCNSQQVVASDQALLRRILQNFLSNAIRYTQHGKVLLGCRRRGDRLRIEVWDTGVGIAPDKLGEVFEEFKRIDNPRHSQVKGLGLGLAITERIARILGHPIDVRSWPGKGTTFSIEVPFGDPAKAIRHKTEQRGWIRSKGLNGVRVLVIDNEPKILEGMRALLQGWSCETLTALSVEEVKNQLNGTDFEPDIILADFHLGETYTGLMALEAMQPLWSKPVPAVIITADRTDSVSEEIARQGAQRLSKPIKPAALRAMINKLIAGEKGEKQADSFKP</sequence>
<feature type="transmembrane region" description="Helical" evidence="13">
    <location>
        <begin position="379"/>
        <end position="399"/>
    </location>
</feature>
<dbReference type="Gene3D" id="1.10.287.130">
    <property type="match status" value="1"/>
</dbReference>
<keyword evidence="7 13" id="KW-0812">Transmembrane</keyword>
<proteinExistence type="inferred from homology"/>
<dbReference type="PRINTS" id="PR00344">
    <property type="entry name" value="BCTRLSENSOR"/>
</dbReference>
<keyword evidence="8" id="KW-0418">Kinase</keyword>
<dbReference type="InterPro" id="IPR036097">
    <property type="entry name" value="HisK_dim/P_sf"/>
</dbReference>
<feature type="transmembrane region" description="Helical" evidence="13">
    <location>
        <begin position="411"/>
        <end position="431"/>
    </location>
</feature>
<dbReference type="Pfam" id="PF02518">
    <property type="entry name" value="HATPase_c"/>
    <property type="match status" value="1"/>
</dbReference>
<accession>A0ABY5HGC0</accession>
<keyword evidence="19" id="KW-1185">Reference proteome</keyword>
<dbReference type="Gene3D" id="3.30.450.20">
    <property type="entry name" value="PAS domain"/>
    <property type="match status" value="2"/>
</dbReference>
<dbReference type="InterPro" id="IPR003661">
    <property type="entry name" value="HisK_dim/P_dom"/>
</dbReference>
<dbReference type="Gene3D" id="3.30.565.10">
    <property type="entry name" value="Histidine kinase-like ATPase, C-terminal domain"/>
    <property type="match status" value="1"/>
</dbReference>
<dbReference type="InterPro" id="IPR038377">
    <property type="entry name" value="Na/Glc_symporter_sf"/>
</dbReference>
<dbReference type="SMART" id="SM00091">
    <property type="entry name" value="PAS"/>
    <property type="match status" value="2"/>
</dbReference>
<dbReference type="PANTHER" id="PTHR43047">
    <property type="entry name" value="TWO-COMPONENT HISTIDINE PROTEIN KINASE"/>
    <property type="match status" value="1"/>
</dbReference>
<evidence type="ECO:0000256" key="8">
    <source>
        <dbReference type="ARBA" id="ARBA00022777"/>
    </source>
</evidence>
<feature type="domain" description="PAS" evidence="16">
    <location>
        <begin position="771"/>
        <end position="841"/>
    </location>
</feature>
<dbReference type="PANTHER" id="PTHR43047:SF9">
    <property type="entry name" value="HISTIDINE KINASE"/>
    <property type="match status" value="1"/>
</dbReference>
<evidence type="ECO:0000256" key="7">
    <source>
        <dbReference type="ARBA" id="ARBA00022692"/>
    </source>
</evidence>
<keyword evidence="10 13" id="KW-0472">Membrane</keyword>
<dbReference type="Pfam" id="PF12860">
    <property type="entry name" value="PAS_7"/>
    <property type="match status" value="1"/>
</dbReference>
<evidence type="ECO:0000256" key="3">
    <source>
        <dbReference type="ARBA" id="ARBA00006434"/>
    </source>
</evidence>
<evidence type="ECO:0000313" key="18">
    <source>
        <dbReference type="EMBL" id="UTW10041.1"/>
    </source>
</evidence>
<reference evidence="18" key="1">
    <citation type="submission" date="2021-04" db="EMBL/GenBank/DDBJ databases">
        <title>Oceanospirillales bacteria with DddD are important DMSP degraders in coastal seawater.</title>
        <authorList>
            <person name="Liu J."/>
        </authorList>
    </citation>
    <scope>NUCLEOTIDE SEQUENCE</scope>
    <source>
        <strain evidence="18">D13-1</strain>
    </source>
</reference>
<feature type="coiled-coil region" evidence="12">
    <location>
        <begin position="899"/>
        <end position="947"/>
    </location>
</feature>
<feature type="transmembrane region" description="Helical" evidence="13">
    <location>
        <begin position="325"/>
        <end position="358"/>
    </location>
</feature>
<comment type="catalytic activity">
    <reaction evidence="1">
        <text>ATP + protein L-histidine = ADP + protein N-phospho-L-histidine.</text>
        <dbReference type="EC" id="2.7.13.3"/>
    </reaction>
</comment>
<feature type="transmembrane region" description="Helical" evidence="13">
    <location>
        <begin position="38"/>
        <end position="57"/>
    </location>
</feature>
<comment type="subcellular location">
    <subcellularLocation>
        <location evidence="2">Membrane</location>
        <topology evidence="2">Multi-pass membrane protein</topology>
    </subcellularLocation>
</comment>
<dbReference type="PROSITE" id="PS50113">
    <property type="entry name" value="PAC"/>
    <property type="match status" value="1"/>
</dbReference>
<evidence type="ECO:0000256" key="4">
    <source>
        <dbReference type="ARBA" id="ARBA00012438"/>
    </source>
</evidence>
<dbReference type="InterPro" id="IPR013656">
    <property type="entry name" value="PAS_4"/>
</dbReference>
<organism evidence="18 19">
    <name type="scientific">Marinobacterium rhizophilum</name>
    <dbReference type="NCBI Taxonomy" id="420402"/>
    <lineage>
        <taxon>Bacteria</taxon>
        <taxon>Pseudomonadati</taxon>
        <taxon>Pseudomonadota</taxon>
        <taxon>Gammaproteobacteria</taxon>
        <taxon>Oceanospirillales</taxon>
        <taxon>Oceanospirillaceae</taxon>
        <taxon>Marinobacterium</taxon>
    </lineage>
</organism>
<gene>
    <name evidence="18" type="ORF">KDW95_11995</name>
</gene>
<dbReference type="PROSITE" id="PS50283">
    <property type="entry name" value="NA_SOLUT_SYMP_3"/>
    <property type="match status" value="1"/>
</dbReference>
<dbReference type="PROSITE" id="PS50109">
    <property type="entry name" value="HIS_KIN"/>
    <property type="match status" value="1"/>
</dbReference>
<feature type="modified residue" description="4-aspartylphosphate" evidence="11">
    <location>
        <position position="1242"/>
    </location>
</feature>
<dbReference type="NCBIfam" id="NF041832">
    <property type="entry name" value="near_NosP_CTERM"/>
    <property type="match status" value="1"/>
</dbReference>
<keyword evidence="9 13" id="KW-1133">Transmembrane helix</keyword>
<dbReference type="Gene3D" id="1.20.1730.10">
    <property type="entry name" value="Sodium/glucose cotransporter"/>
    <property type="match status" value="1"/>
</dbReference>
<feature type="transmembrane region" description="Helical" evidence="13">
    <location>
        <begin position="159"/>
        <end position="176"/>
    </location>
</feature>
<dbReference type="EMBL" id="CP073347">
    <property type="protein sequence ID" value="UTW10041.1"/>
    <property type="molecule type" value="Genomic_DNA"/>
</dbReference>
<evidence type="ECO:0000259" key="14">
    <source>
        <dbReference type="PROSITE" id="PS50109"/>
    </source>
</evidence>
<feature type="transmembrane region" description="Helical" evidence="13">
    <location>
        <begin position="235"/>
        <end position="258"/>
    </location>
</feature>
<dbReference type="PROSITE" id="PS50112">
    <property type="entry name" value="PAS"/>
    <property type="match status" value="1"/>
</dbReference>
<dbReference type="Pfam" id="PF08448">
    <property type="entry name" value="PAS_4"/>
    <property type="match status" value="1"/>
</dbReference>
<keyword evidence="12" id="KW-0175">Coiled coil</keyword>
<evidence type="ECO:0000256" key="11">
    <source>
        <dbReference type="PROSITE-ProRule" id="PRU00169"/>
    </source>
</evidence>
<evidence type="ECO:0000256" key="9">
    <source>
        <dbReference type="ARBA" id="ARBA00022989"/>
    </source>
</evidence>
<dbReference type="InterPro" id="IPR001734">
    <property type="entry name" value="Na/solute_symporter"/>
</dbReference>
<dbReference type="InterPro" id="IPR001789">
    <property type="entry name" value="Sig_transdc_resp-reg_receiver"/>
</dbReference>
<evidence type="ECO:0000259" key="17">
    <source>
        <dbReference type="PROSITE" id="PS50113"/>
    </source>
</evidence>
<dbReference type="Pfam" id="PF00072">
    <property type="entry name" value="Response_reg"/>
    <property type="match status" value="1"/>
</dbReference>
<feature type="transmembrane region" description="Helical" evidence="13">
    <location>
        <begin position="438"/>
        <end position="457"/>
    </location>
</feature>
<dbReference type="Gene3D" id="3.40.50.2300">
    <property type="match status" value="1"/>
</dbReference>
<feature type="transmembrane region" description="Helical" evidence="13">
    <location>
        <begin position="69"/>
        <end position="86"/>
    </location>
</feature>
<dbReference type="SMART" id="SM00387">
    <property type="entry name" value="HATPase_c"/>
    <property type="match status" value="1"/>
</dbReference>
<feature type="transmembrane region" description="Helical" evidence="13">
    <location>
        <begin position="188"/>
        <end position="215"/>
    </location>
</feature>
<protein>
    <recommendedName>
        <fullName evidence="4">histidine kinase</fullName>
        <ecNumber evidence="4">2.7.13.3</ecNumber>
    </recommendedName>
</protein>
<dbReference type="InterPro" id="IPR003594">
    <property type="entry name" value="HATPase_dom"/>
</dbReference>
<feature type="transmembrane region" description="Helical" evidence="13">
    <location>
        <begin position="115"/>
        <end position="139"/>
    </location>
</feature>
<dbReference type="InterPro" id="IPR004358">
    <property type="entry name" value="Sig_transdc_His_kin-like_C"/>
</dbReference>
<dbReference type="InterPro" id="IPR005467">
    <property type="entry name" value="His_kinase_dom"/>
</dbReference>